<dbReference type="Proteomes" id="UP000265520">
    <property type="component" value="Unassembled WGS sequence"/>
</dbReference>
<organism evidence="1 2">
    <name type="scientific">Trifolium medium</name>
    <dbReference type="NCBI Taxonomy" id="97028"/>
    <lineage>
        <taxon>Eukaryota</taxon>
        <taxon>Viridiplantae</taxon>
        <taxon>Streptophyta</taxon>
        <taxon>Embryophyta</taxon>
        <taxon>Tracheophyta</taxon>
        <taxon>Spermatophyta</taxon>
        <taxon>Magnoliopsida</taxon>
        <taxon>eudicotyledons</taxon>
        <taxon>Gunneridae</taxon>
        <taxon>Pentapetalae</taxon>
        <taxon>rosids</taxon>
        <taxon>fabids</taxon>
        <taxon>Fabales</taxon>
        <taxon>Fabaceae</taxon>
        <taxon>Papilionoideae</taxon>
        <taxon>50 kb inversion clade</taxon>
        <taxon>NPAAA clade</taxon>
        <taxon>Hologalegina</taxon>
        <taxon>IRL clade</taxon>
        <taxon>Trifolieae</taxon>
        <taxon>Trifolium</taxon>
    </lineage>
</organism>
<dbReference type="AlphaFoldDB" id="A0A392RMT3"/>
<evidence type="ECO:0000313" key="1">
    <source>
        <dbReference type="EMBL" id="MCI36856.1"/>
    </source>
</evidence>
<feature type="non-terminal residue" evidence="1">
    <location>
        <position position="1"/>
    </location>
</feature>
<name>A0A392RMT3_9FABA</name>
<keyword evidence="2" id="KW-1185">Reference proteome</keyword>
<reference evidence="1 2" key="1">
    <citation type="journal article" date="2018" name="Front. Plant Sci.">
        <title>Red Clover (Trifolium pratense) and Zigzag Clover (T. medium) - A Picture of Genomic Similarities and Differences.</title>
        <authorList>
            <person name="Dluhosova J."/>
            <person name="Istvanek J."/>
            <person name="Nedelnik J."/>
            <person name="Repkova J."/>
        </authorList>
    </citation>
    <scope>NUCLEOTIDE SEQUENCE [LARGE SCALE GENOMIC DNA]</scope>
    <source>
        <strain evidence="2">cv. 10/8</strain>
        <tissue evidence="1">Leaf</tissue>
    </source>
</reference>
<evidence type="ECO:0000313" key="2">
    <source>
        <dbReference type="Proteomes" id="UP000265520"/>
    </source>
</evidence>
<comment type="caution">
    <text evidence="1">The sequence shown here is derived from an EMBL/GenBank/DDBJ whole genome shotgun (WGS) entry which is preliminary data.</text>
</comment>
<proteinExistence type="predicted"/>
<protein>
    <submittedName>
        <fullName evidence="1">Uncharacterized protein</fullName>
    </submittedName>
</protein>
<dbReference type="EMBL" id="LXQA010238162">
    <property type="protein sequence ID" value="MCI36856.1"/>
    <property type="molecule type" value="Genomic_DNA"/>
</dbReference>
<sequence length="87" mass="9530">YALPTPALTDDGTWVLTVGLVVDRERSGWVEDSMEVDSTEDGKGSETVLDVKIGFDPETYLPEGELNQLLGSWNWVAGLELPFVSQS</sequence>
<accession>A0A392RMT3</accession>